<organism evidence="2 3">
    <name type="scientific">Petrolisthes cinctipes</name>
    <name type="common">Flat porcelain crab</name>
    <dbReference type="NCBI Taxonomy" id="88211"/>
    <lineage>
        <taxon>Eukaryota</taxon>
        <taxon>Metazoa</taxon>
        <taxon>Ecdysozoa</taxon>
        <taxon>Arthropoda</taxon>
        <taxon>Crustacea</taxon>
        <taxon>Multicrustacea</taxon>
        <taxon>Malacostraca</taxon>
        <taxon>Eumalacostraca</taxon>
        <taxon>Eucarida</taxon>
        <taxon>Decapoda</taxon>
        <taxon>Pleocyemata</taxon>
        <taxon>Anomura</taxon>
        <taxon>Galatheoidea</taxon>
        <taxon>Porcellanidae</taxon>
        <taxon>Petrolisthes</taxon>
    </lineage>
</organism>
<dbReference type="Proteomes" id="UP001286313">
    <property type="component" value="Unassembled WGS sequence"/>
</dbReference>
<dbReference type="AlphaFoldDB" id="A0AAE1KQE4"/>
<sequence>MKYRGAAHSSSSLSPSWKHLPAPTTSSLFTAVSKVFIAPLRCPLRESTYQHLPPRHFSPLLVKHLPAPTTSSLFTVVSKAWKAPL</sequence>
<accession>A0AAE1KQE4</accession>
<evidence type="ECO:0000256" key="1">
    <source>
        <dbReference type="SAM" id="MobiDB-lite"/>
    </source>
</evidence>
<protein>
    <submittedName>
        <fullName evidence="2">Uncharacterized protein</fullName>
    </submittedName>
</protein>
<keyword evidence="3" id="KW-1185">Reference proteome</keyword>
<feature type="region of interest" description="Disordered" evidence="1">
    <location>
        <begin position="1"/>
        <end position="21"/>
    </location>
</feature>
<evidence type="ECO:0000313" key="2">
    <source>
        <dbReference type="EMBL" id="KAK3880749.1"/>
    </source>
</evidence>
<name>A0AAE1KQE4_PETCI</name>
<dbReference type="EMBL" id="JAWQEG010001294">
    <property type="protein sequence ID" value="KAK3880749.1"/>
    <property type="molecule type" value="Genomic_DNA"/>
</dbReference>
<proteinExistence type="predicted"/>
<evidence type="ECO:0000313" key="3">
    <source>
        <dbReference type="Proteomes" id="UP001286313"/>
    </source>
</evidence>
<comment type="caution">
    <text evidence="2">The sequence shown here is derived from an EMBL/GenBank/DDBJ whole genome shotgun (WGS) entry which is preliminary data.</text>
</comment>
<reference evidence="2" key="1">
    <citation type="submission" date="2023-10" db="EMBL/GenBank/DDBJ databases">
        <title>Genome assemblies of two species of porcelain crab, Petrolisthes cinctipes and Petrolisthes manimaculis (Anomura: Porcellanidae).</title>
        <authorList>
            <person name="Angst P."/>
        </authorList>
    </citation>
    <scope>NUCLEOTIDE SEQUENCE</scope>
    <source>
        <strain evidence="2">PB745_01</strain>
        <tissue evidence="2">Gill</tissue>
    </source>
</reference>
<gene>
    <name evidence="2" type="ORF">Pcinc_014782</name>
</gene>